<dbReference type="GO" id="GO:0004582">
    <property type="term" value="F:dolichyl-phosphate beta-D-mannosyltransferase activity"/>
    <property type="evidence" value="ECO:0007669"/>
    <property type="project" value="UniProtKB-UniRule"/>
</dbReference>
<evidence type="ECO:0000256" key="9">
    <source>
        <dbReference type="ARBA" id="ARBA00022723"/>
    </source>
</evidence>
<name>A0AAV9IFJ6_9RHOD</name>
<comment type="similarity">
    <text evidence="6 13">Belongs to the glycosyltransferase 2 family.</text>
</comment>
<evidence type="ECO:0000256" key="13">
    <source>
        <dbReference type="RuleBase" id="RU365083"/>
    </source>
</evidence>
<reference evidence="15 16" key="1">
    <citation type="submission" date="2022-07" db="EMBL/GenBank/DDBJ databases">
        <title>Genome-wide signatures of adaptation to extreme environments.</title>
        <authorList>
            <person name="Cho C.H."/>
            <person name="Yoon H.S."/>
        </authorList>
    </citation>
    <scope>NUCLEOTIDE SEQUENCE [LARGE SCALE GENOMIC DNA]</scope>
    <source>
        <strain evidence="15 16">108.79 E11</strain>
    </source>
</reference>
<dbReference type="EC" id="2.4.1.83" evidence="13"/>
<sequence>MAKSCTYSVLLPTYNERENLPYILYFINKAFESVEESYEVVVVDDNSPDGTLDVAKKLQQIFGNERVVLAPRPGKLGLGSAYVHGLQFAKGSFIIILDADLSHHPKYIPKFIYKQREGNFDIVTGTRYLGDGGVFGWNWRRKLTSVGANTLAQFLLNPGVSDLTGSFRLYRREAFEQLVQRTRSKGYVFQMEIIVLAKRSGLSVGEVPIVFIDRLYGESKLGKGEIIQYLNGLLKLALQR</sequence>
<dbReference type="SUPFAM" id="SSF53448">
    <property type="entry name" value="Nucleotide-diphospho-sugar transferases"/>
    <property type="match status" value="1"/>
</dbReference>
<dbReference type="Proteomes" id="UP001300502">
    <property type="component" value="Unassembled WGS sequence"/>
</dbReference>
<keyword evidence="11" id="KW-0460">Magnesium</keyword>
<evidence type="ECO:0000256" key="4">
    <source>
        <dbReference type="ARBA" id="ARBA00004240"/>
    </source>
</evidence>
<dbReference type="GO" id="GO:0006720">
    <property type="term" value="P:isoprenoid metabolic process"/>
    <property type="evidence" value="ECO:0007669"/>
    <property type="project" value="UniProtKB-ARBA"/>
</dbReference>
<comment type="caution">
    <text evidence="15">The sequence shown here is derived from an EMBL/GenBank/DDBJ whole genome shotgun (WGS) entry which is preliminary data.</text>
</comment>
<keyword evidence="7 13" id="KW-0328">Glycosyltransferase</keyword>
<dbReference type="CDD" id="cd06442">
    <property type="entry name" value="DPM1_like"/>
    <property type="match status" value="1"/>
</dbReference>
<protein>
    <recommendedName>
        <fullName evidence="13">Dolichol-phosphate mannosyltransferase subunit 1</fullName>
        <ecNumber evidence="13">2.4.1.83</ecNumber>
    </recommendedName>
</protein>
<proteinExistence type="inferred from homology"/>
<dbReference type="PANTHER" id="PTHR43398">
    <property type="entry name" value="DOLICHOL-PHOSPHATE MANNOSYLTRANSFERASE SUBUNIT 1"/>
    <property type="match status" value="1"/>
</dbReference>
<dbReference type="Pfam" id="PF00535">
    <property type="entry name" value="Glycos_transf_2"/>
    <property type="match status" value="1"/>
</dbReference>
<comment type="catalytic activity">
    <reaction evidence="13">
        <text>a di-trans,poly-cis-dolichyl phosphate + GDP-alpha-D-mannose = a di-trans,poly-cis-dolichyl beta-D-mannosyl phosphate + GDP</text>
        <dbReference type="Rhea" id="RHEA:21184"/>
        <dbReference type="Rhea" id="RHEA-COMP:19498"/>
        <dbReference type="Rhea" id="RHEA-COMP:19501"/>
        <dbReference type="ChEBI" id="CHEBI:57527"/>
        <dbReference type="ChEBI" id="CHEBI:57683"/>
        <dbReference type="ChEBI" id="CHEBI:58189"/>
        <dbReference type="ChEBI" id="CHEBI:58211"/>
    </reaction>
</comment>
<comment type="pathway">
    <text evidence="5 13">Protein modification; protein glycosylation.</text>
</comment>
<dbReference type="EMBL" id="JANCYU010000037">
    <property type="protein sequence ID" value="KAK4526118.1"/>
    <property type="molecule type" value="Genomic_DNA"/>
</dbReference>
<dbReference type="GO" id="GO:0006066">
    <property type="term" value="P:alcohol metabolic process"/>
    <property type="evidence" value="ECO:0007669"/>
    <property type="project" value="UniProtKB-ARBA"/>
</dbReference>
<dbReference type="InterPro" id="IPR039528">
    <property type="entry name" value="DPM1-like"/>
</dbReference>
<dbReference type="InterPro" id="IPR029044">
    <property type="entry name" value="Nucleotide-diphossugar_trans"/>
</dbReference>
<feature type="domain" description="Glycosyltransferase 2-like" evidence="14">
    <location>
        <begin position="8"/>
        <end position="178"/>
    </location>
</feature>
<comment type="cofactor">
    <cofactor evidence="3">
        <name>Mg(2+)</name>
        <dbReference type="ChEBI" id="CHEBI:18420"/>
    </cofactor>
</comment>
<dbReference type="GO" id="GO:0005789">
    <property type="term" value="C:endoplasmic reticulum membrane"/>
    <property type="evidence" value="ECO:0007669"/>
    <property type="project" value="TreeGrafter"/>
</dbReference>
<comment type="subcellular location">
    <subcellularLocation>
        <location evidence="4 13">Endoplasmic reticulum</location>
    </subcellularLocation>
</comment>
<keyword evidence="8 13" id="KW-0808">Transferase</keyword>
<dbReference type="GO" id="GO:0046872">
    <property type="term" value="F:metal ion binding"/>
    <property type="evidence" value="ECO:0007669"/>
    <property type="project" value="UniProtKB-KW"/>
</dbReference>
<dbReference type="GO" id="GO:0006506">
    <property type="term" value="P:GPI anchor biosynthetic process"/>
    <property type="evidence" value="ECO:0007669"/>
    <property type="project" value="TreeGrafter"/>
</dbReference>
<accession>A0AAV9IFJ6</accession>
<evidence type="ECO:0000313" key="15">
    <source>
        <dbReference type="EMBL" id="KAK4526118.1"/>
    </source>
</evidence>
<evidence type="ECO:0000256" key="3">
    <source>
        <dbReference type="ARBA" id="ARBA00001946"/>
    </source>
</evidence>
<evidence type="ECO:0000256" key="6">
    <source>
        <dbReference type="ARBA" id="ARBA00006739"/>
    </source>
</evidence>
<dbReference type="InterPro" id="IPR001173">
    <property type="entry name" value="Glyco_trans_2-like"/>
</dbReference>
<dbReference type="GO" id="GO:0035269">
    <property type="term" value="P:protein O-linked glycosylation via mannose"/>
    <property type="evidence" value="ECO:0007669"/>
    <property type="project" value="TreeGrafter"/>
</dbReference>
<evidence type="ECO:0000256" key="10">
    <source>
        <dbReference type="ARBA" id="ARBA00022824"/>
    </source>
</evidence>
<evidence type="ECO:0000259" key="14">
    <source>
        <dbReference type="Pfam" id="PF00535"/>
    </source>
</evidence>
<evidence type="ECO:0000256" key="11">
    <source>
        <dbReference type="ARBA" id="ARBA00022842"/>
    </source>
</evidence>
<keyword evidence="9" id="KW-0479">Metal-binding</keyword>
<comment type="function">
    <text evidence="13">Transfers mannose from GDP-mannose to dolichol monophosphate to form dolichol phosphate mannose (Dol-P-Man) which is the mannosyl donor in pathways leading to N-glycosylation, glycosyl phosphatidylinositol membrane anchoring, and O-mannosylation of proteins.</text>
</comment>
<keyword evidence="12" id="KW-0464">Manganese</keyword>
<evidence type="ECO:0000256" key="2">
    <source>
        <dbReference type="ARBA" id="ARBA00001936"/>
    </source>
</evidence>
<evidence type="ECO:0000256" key="8">
    <source>
        <dbReference type="ARBA" id="ARBA00022679"/>
    </source>
</evidence>
<dbReference type="FunFam" id="3.90.550.10:FF:000036">
    <property type="entry name" value="Dolichol-phosphate mannosyltransferase subunit 1"/>
    <property type="match status" value="1"/>
</dbReference>
<evidence type="ECO:0000256" key="1">
    <source>
        <dbReference type="ARBA" id="ARBA00001913"/>
    </source>
</evidence>
<keyword evidence="10 13" id="KW-0256">Endoplasmic reticulum</keyword>
<organism evidence="15 16">
    <name type="scientific">Galdieria yellowstonensis</name>
    <dbReference type="NCBI Taxonomy" id="3028027"/>
    <lineage>
        <taxon>Eukaryota</taxon>
        <taxon>Rhodophyta</taxon>
        <taxon>Bangiophyceae</taxon>
        <taxon>Galdieriales</taxon>
        <taxon>Galdieriaceae</taxon>
        <taxon>Galdieria</taxon>
    </lineage>
</organism>
<dbReference type="GO" id="GO:0006488">
    <property type="term" value="P:dolichol-linked oligosaccharide biosynthetic process"/>
    <property type="evidence" value="ECO:0007669"/>
    <property type="project" value="TreeGrafter"/>
</dbReference>
<dbReference type="AlphaFoldDB" id="A0AAV9IFJ6"/>
<keyword evidence="16" id="KW-1185">Reference proteome</keyword>
<gene>
    <name evidence="15" type="ORF">GAYE_SCF20G4031</name>
</gene>
<evidence type="ECO:0000256" key="12">
    <source>
        <dbReference type="ARBA" id="ARBA00023211"/>
    </source>
</evidence>
<dbReference type="Gene3D" id="3.90.550.10">
    <property type="entry name" value="Spore Coat Polysaccharide Biosynthesis Protein SpsA, Chain A"/>
    <property type="match status" value="1"/>
</dbReference>
<evidence type="ECO:0000256" key="5">
    <source>
        <dbReference type="ARBA" id="ARBA00004922"/>
    </source>
</evidence>
<comment type="cofactor">
    <cofactor evidence="1">
        <name>Ca(2+)</name>
        <dbReference type="ChEBI" id="CHEBI:29108"/>
    </cofactor>
</comment>
<comment type="subunit">
    <text evidence="13">Component of the dolichol-phosphate mannose (DPM) synthase complex.</text>
</comment>
<evidence type="ECO:0000256" key="7">
    <source>
        <dbReference type="ARBA" id="ARBA00022676"/>
    </source>
</evidence>
<comment type="cofactor">
    <cofactor evidence="2">
        <name>Mn(2+)</name>
        <dbReference type="ChEBI" id="CHEBI:29035"/>
    </cofactor>
</comment>
<dbReference type="PANTHER" id="PTHR43398:SF1">
    <property type="entry name" value="DOLICHOL-PHOSPHATE MANNOSYLTRANSFERASE SUBUNIT 1"/>
    <property type="match status" value="1"/>
</dbReference>
<evidence type="ECO:0000313" key="16">
    <source>
        <dbReference type="Proteomes" id="UP001300502"/>
    </source>
</evidence>